<dbReference type="AlphaFoldDB" id="A0A1K2HU85"/>
<sequence length="239" mass="25900">MKSAPRQLPFAYEMEASHAEDDFIVGEGNLLAHGHLLAWPRWPGPLTLIEGPASTGKSHLARIWAERSGARIVTPLRIAAMAAEGGGSPIVIEDIDREGFDERALFHLLNQSMRDGRSVLMTARTPVAAWPYATDDVRSRARLAARFALAVTDDIALSQMLVKLFSDRQVKVEPRVIAYLAARMERSAEAAVRLVETIDRLALARGVAISRAVAAEALAIHEGTTDAWLVNGSGDAGDE</sequence>
<dbReference type="OrthoDB" id="7390113at2"/>
<evidence type="ECO:0000313" key="2">
    <source>
        <dbReference type="Proteomes" id="UP000183447"/>
    </source>
</evidence>
<evidence type="ECO:0008006" key="3">
    <source>
        <dbReference type="Google" id="ProtNLM"/>
    </source>
</evidence>
<evidence type="ECO:0000313" key="1">
    <source>
        <dbReference type="EMBL" id="SFZ82000.1"/>
    </source>
</evidence>
<protein>
    <recommendedName>
        <fullName evidence="3">DnaA protein</fullName>
    </recommendedName>
</protein>
<dbReference type="RefSeq" id="WP_072339262.1">
    <property type="nucleotide sequence ID" value="NZ_FPKU01000001.1"/>
</dbReference>
<dbReference type="Proteomes" id="UP000183447">
    <property type="component" value="Unassembled WGS sequence"/>
</dbReference>
<dbReference type="STRING" id="665118.SAMN02983003_0825"/>
<dbReference type="EMBL" id="FPKU01000001">
    <property type="protein sequence ID" value="SFZ82000.1"/>
    <property type="molecule type" value="Genomic_DNA"/>
</dbReference>
<dbReference type="SUPFAM" id="SSF52540">
    <property type="entry name" value="P-loop containing nucleoside triphosphate hydrolases"/>
    <property type="match status" value="1"/>
</dbReference>
<dbReference type="Gene3D" id="3.40.50.300">
    <property type="entry name" value="P-loop containing nucleotide triphosphate hydrolases"/>
    <property type="match status" value="1"/>
</dbReference>
<dbReference type="InterPro" id="IPR027417">
    <property type="entry name" value="P-loop_NTPase"/>
</dbReference>
<keyword evidence="2" id="KW-1185">Reference proteome</keyword>
<proteinExistence type="predicted"/>
<accession>A0A1K2HU85</accession>
<dbReference type="Gene3D" id="1.10.8.60">
    <property type="match status" value="1"/>
</dbReference>
<gene>
    <name evidence="1" type="ORF">SAMN02983003_0825</name>
</gene>
<reference evidence="1 2" key="1">
    <citation type="submission" date="2016-11" db="EMBL/GenBank/DDBJ databases">
        <authorList>
            <person name="Jaros S."/>
            <person name="Januszkiewicz K."/>
            <person name="Wedrychowicz H."/>
        </authorList>
    </citation>
    <scope>NUCLEOTIDE SEQUENCE [LARGE SCALE GENOMIC DNA]</scope>
    <source>
        <strain evidence="1 2">ATCC 23634</strain>
    </source>
</reference>
<name>A0A1K2HU85_9HYPH</name>
<organism evidence="1 2">
    <name type="scientific">Devosia enhydra</name>
    <dbReference type="NCBI Taxonomy" id="665118"/>
    <lineage>
        <taxon>Bacteria</taxon>
        <taxon>Pseudomonadati</taxon>
        <taxon>Pseudomonadota</taxon>
        <taxon>Alphaproteobacteria</taxon>
        <taxon>Hyphomicrobiales</taxon>
        <taxon>Devosiaceae</taxon>
        <taxon>Devosia</taxon>
    </lineage>
</organism>